<dbReference type="PANTHER" id="PTHR13647">
    <property type="entry name" value="INSULIN-LIKE PEPTIDE 2-RELATED"/>
    <property type="match status" value="1"/>
</dbReference>
<dbReference type="InterPro" id="IPR016179">
    <property type="entry name" value="Insulin-like"/>
</dbReference>
<keyword evidence="7" id="KW-0472">Membrane</keyword>
<evidence type="ECO:0000256" key="1">
    <source>
        <dbReference type="ARBA" id="ARBA00009034"/>
    </source>
</evidence>
<dbReference type="Gene3D" id="1.10.100.10">
    <property type="entry name" value="Insulin-like"/>
    <property type="match status" value="1"/>
</dbReference>
<evidence type="ECO:0000313" key="9">
    <source>
        <dbReference type="EMBL" id="JAI34535.1"/>
    </source>
</evidence>
<protein>
    <submittedName>
        <fullName evidence="9">Putative insulin-like peptide 1</fullName>
    </submittedName>
</protein>
<dbReference type="AlphaFoldDB" id="A0A0K8V7E6"/>
<evidence type="ECO:0000256" key="7">
    <source>
        <dbReference type="SAM" id="Phobius"/>
    </source>
</evidence>
<gene>
    <name evidence="9" type="primary">Ilp1_0</name>
    <name evidence="9" type="ORF">c0_g1_i1</name>
</gene>
<dbReference type="SUPFAM" id="SSF56994">
    <property type="entry name" value="Insulin-like"/>
    <property type="match status" value="1"/>
</dbReference>
<dbReference type="OrthoDB" id="10019596at2759"/>
<feature type="transmembrane region" description="Helical" evidence="7">
    <location>
        <begin position="12"/>
        <end position="34"/>
    </location>
</feature>
<dbReference type="InterPro" id="IPR036438">
    <property type="entry name" value="Insulin-like_sf"/>
</dbReference>
<keyword evidence="7" id="KW-0812">Transmembrane</keyword>
<keyword evidence="3" id="KW-0165">Cleavage on pair of basic residues</keyword>
<feature type="domain" description="Insulin-like" evidence="8">
    <location>
        <begin position="40"/>
        <end position="134"/>
    </location>
</feature>
<keyword evidence="5" id="KW-1015">Disulfide bond</keyword>
<dbReference type="InterPro" id="IPR022352">
    <property type="entry name" value="Ins/IGF/rlx"/>
</dbReference>
<keyword evidence="7" id="KW-1133">Transmembrane helix</keyword>
<dbReference type="PRINTS" id="PR00276">
    <property type="entry name" value="INSULINFAMLY"/>
</dbReference>
<comment type="similarity">
    <text evidence="1 6">Belongs to the insulin family.</text>
</comment>
<keyword evidence="4" id="KW-0732">Signal</keyword>
<evidence type="ECO:0000256" key="6">
    <source>
        <dbReference type="RuleBase" id="RU000406"/>
    </source>
</evidence>
<comment type="subunit">
    <text evidence="2">Heterodimer of a B chain and an A chain linked by two disulfide bonds.</text>
</comment>
<evidence type="ECO:0000256" key="3">
    <source>
        <dbReference type="ARBA" id="ARBA00022685"/>
    </source>
</evidence>
<evidence type="ECO:0000256" key="5">
    <source>
        <dbReference type="ARBA" id="ARBA00023157"/>
    </source>
</evidence>
<comment type="subcellular location">
    <subcellularLocation>
        <location evidence="6">Secreted</location>
    </subcellularLocation>
</comment>
<accession>A0A0K8V7E6</accession>
<name>A0A0K8V7E6_BACLA</name>
<feature type="non-terminal residue" evidence="9">
    <location>
        <position position="1"/>
    </location>
</feature>
<keyword evidence="6" id="KW-0964">Secreted</keyword>
<evidence type="ECO:0000256" key="4">
    <source>
        <dbReference type="ARBA" id="ARBA00022729"/>
    </source>
</evidence>
<proteinExistence type="inferred from homology"/>
<dbReference type="GO" id="GO:0005179">
    <property type="term" value="F:hormone activity"/>
    <property type="evidence" value="ECO:0007669"/>
    <property type="project" value="InterPro"/>
</dbReference>
<dbReference type="Pfam" id="PF00049">
    <property type="entry name" value="Insulin"/>
    <property type="match status" value="1"/>
</dbReference>
<dbReference type="SMART" id="SM00078">
    <property type="entry name" value="IlGF"/>
    <property type="match status" value="1"/>
</dbReference>
<organism evidence="9">
    <name type="scientific">Bactrocera latifrons</name>
    <name type="common">Malaysian fruit fly</name>
    <name type="synonym">Chaetodacus latifrons</name>
    <dbReference type="NCBI Taxonomy" id="174628"/>
    <lineage>
        <taxon>Eukaryota</taxon>
        <taxon>Metazoa</taxon>
        <taxon>Ecdysozoa</taxon>
        <taxon>Arthropoda</taxon>
        <taxon>Hexapoda</taxon>
        <taxon>Insecta</taxon>
        <taxon>Pterygota</taxon>
        <taxon>Neoptera</taxon>
        <taxon>Endopterygota</taxon>
        <taxon>Diptera</taxon>
        <taxon>Brachycera</taxon>
        <taxon>Muscomorpha</taxon>
        <taxon>Tephritoidea</taxon>
        <taxon>Tephritidae</taxon>
        <taxon>Bactrocera</taxon>
        <taxon>Bactrocera</taxon>
    </lineage>
</organism>
<dbReference type="GO" id="GO:0005576">
    <property type="term" value="C:extracellular region"/>
    <property type="evidence" value="ECO:0007669"/>
    <property type="project" value="UniProtKB-SubCell"/>
</dbReference>
<sequence length="141" mass="15500">VASSVGTVSTNLLKTITMTLLKICALLLVLSVALHESTGRTVCGPALDAVLSTICVNGFNTKFKKSMEWDDLGSNALEDELVFPYARFPFLSEIHGGQVNTLAKTRRHRDTVLTGVYDECCNKGCTYNEIFSYCNRLKAQD</sequence>
<dbReference type="EMBL" id="GDHF01017779">
    <property type="protein sequence ID" value="JAI34535.1"/>
    <property type="molecule type" value="Transcribed_RNA"/>
</dbReference>
<reference evidence="9" key="1">
    <citation type="submission" date="2015-06" db="EMBL/GenBank/DDBJ databases">
        <authorList>
            <person name="Hoefler B.C."/>
            <person name="Straight P.D."/>
        </authorList>
    </citation>
    <scope>NUCLEOTIDE SEQUENCE</scope>
</reference>
<dbReference type="InterPro" id="IPR022353">
    <property type="entry name" value="Insulin_CS"/>
</dbReference>
<dbReference type="CDD" id="cd04366">
    <property type="entry name" value="IlGF_insulin_bombyxin_like"/>
    <property type="match status" value="1"/>
</dbReference>
<dbReference type="PROSITE" id="PS00262">
    <property type="entry name" value="INSULIN"/>
    <property type="match status" value="1"/>
</dbReference>
<dbReference type="PANTHER" id="PTHR13647:SF4">
    <property type="entry name" value="INSULIN-LIKE PEPTIDE 1-RELATED"/>
    <property type="match status" value="1"/>
</dbReference>
<evidence type="ECO:0000256" key="2">
    <source>
        <dbReference type="ARBA" id="ARBA00011207"/>
    </source>
</evidence>
<evidence type="ECO:0000259" key="8">
    <source>
        <dbReference type="SMART" id="SM00078"/>
    </source>
</evidence>